<accession>A0AAE3EUG2</accession>
<evidence type="ECO:0000313" key="2">
    <source>
        <dbReference type="EMBL" id="MCG2461307.1"/>
    </source>
</evidence>
<dbReference type="AlphaFoldDB" id="A0AAE3EUG2"/>
<dbReference type="Pfam" id="PF13649">
    <property type="entry name" value="Methyltransf_25"/>
    <property type="match status" value="1"/>
</dbReference>
<gene>
    <name evidence="2" type="ORF">K8352_11155</name>
</gene>
<dbReference type="GO" id="GO:0008168">
    <property type="term" value="F:methyltransferase activity"/>
    <property type="evidence" value="ECO:0007669"/>
    <property type="project" value="UniProtKB-KW"/>
</dbReference>
<organism evidence="2 3">
    <name type="scientific">Cerina litoralis</name>
    <dbReference type="NCBI Taxonomy" id="2874477"/>
    <lineage>
        <taxon>Bacteria</taxon>
        <taxon>Pseudomonadati</taxon>
        <taxon>Bacteroidota</taxon>
        <taxon>Flavobacteriia</taxon>
        <taxon>Flavobacteriales</taxon>
        <taxon>Flavobacteriaceae</taxon>
        <taxon>Cerina</taxon>
    </lineage>
</organism>
<feature type="domain" description="Methyltransferase" evidence="1">
    <location>
        <begin position="63"/>
        <end position="155"/>
    </location>
</feature>
<dbReference type="RefSeq" id="WP_317902454.1">
    <property type="nucleotide sequence ID" value="NZ_JAIRBC010000015.1"/>
</dbReference>
<reference evidence="2" key="1">
    <citation type="submission" date="2023-02" db="EMBL/GenBank/DDBJ databases">
        <title>Genome of Flavobacteriaceae gen. nov. sp. strain F89.</title>
        <authorList>
            <person name="Wang Y."/>
        </authorList>
    </citation>
    <scope>NUCLEOTIDE SEQUENCE</scope>
    <source>
        <strain evidence="2">F89</strain>
    </source>
</reference>
<dbReference type="Proteomes" id="UP001200642">
    <property type="component" value="Unassembled WGS sequence"/>
</dbReference>
<keyword evidence="2" id="KW-0808">Transferase</keyword>
<dbReference type="InterPro" id="IPR029063">
    <property type="entry name" value="SAM-dependent_MTases_sf"/>
</dbReference>
<dbReference type="SUPFAM" id="SSF53335">
    <property type="entry name" value="S-adenosyl-L-methionine-dependent methyltransferases"/>
    <property type="match status" value="1"/>
</dbReference>
<dbReference type="Gene3D" id="3.40.50.150">
    <property type="entry name" value="Vaccinia Virus protein VP39"/>
    <property type="match status" value="1"/>
</dbReference>
<dbReference type="GO" id="GO:0032259">
    <property type="term" value="P:methylation"/>
    <property type="evidence" value="ECO:0007669"/>
    <property type="project" value="UniProtKB-KW"/>
</dbReference>
<comment type="caution">
    <text evidence="2">The sequence shown here is derived from an EMBL/GenBank/DDBJ whole genome shotgun (WGS) entry which is preliminary data.</text>
</comment>
<protein>
    <submittedName>
        <fullName evidence="2">Methyltransferase domain-containing protein</fullName>
    </submittedName>
</protein>
<sequence>MLVDLSIRSREPELMDDPTMDLSTLGTVFRDINLVNRLFNGTRITINAVDDLVKEHPKDSYTIIDMGCGDGNMLRQVALHFRKSKIKGQFIGIDLNENALAMGRKLSNQFPEISFLKQNILALDPSELDCDILLCTLTMHHFRDHQIPDFLGKFVQLSHLGVIINDLQRSRSSYYLFKAFRGIFLRTKIAKHDGLVSIKSGFSRAELEQFSRSMPQINHRIHWKWAFRYLWILHVNRLANRDE</sequence>
<evidence type="ECO:0000259" key="1">
    <source>
        <dbReference type="Pfam" id="PF13649"/>
    </source>
</evidence>
<evidence type="ECO:0000313" key="3">
    <source>
        <dbReference type="Proteomes" id="UP001200642"/>
    </source>
</evidence>
<dbReference type="CDD" id="cd02440">
    <property type="entry name" value="AdoMet_MTases"/>
    <property type="match status" value="1"/>
</dbReference>
<dbReference type="InterPro" id="IPR041698">
    <property type="entry name" value="Methyltransf_25"/>
</dbReference>
<proteinExistence type="predicted"/>
<name>A0AAE3EUG2_9FLAO</name>
<keyword evidence="3" id="KW-1185">Reference proteome</keyword>
<dbReference type="EMBL" id="JAIRBC010000015">
    <property type="protein sequence ID" value="MCG2461307.1"/>
    <property type="molecule type" value="Genomic_DNA"/>
</dbReference>
<keyword evidence="2" id="KW-0489">Methyltransferase</keyword>